<keyword evidence="8" id="KW-1185">Reference proteome</keyword>
<feature type="compositionally biased region" description="Low complexity" evidence="4">
    <location>
        <begin position="941"/>
        <end position="962"/>
    </location>
</feature>
<dbReference type="InterPro" id="IPR001005">
    <property type="entry name" value="SANT/Myb"/>
</dbReference>
<feature type="compositionally biased region" description="Basic and acidic residues" evidence="4">
    <location>
        <begin position="784"/>
        <end position="794"/>
    </location>
</feature>
<keyword evidence="3" id="KW-0539">Nucleus</keyword>
<protein>
    <submittedName>
        <fullName evidence="7">RNA polymerase I enhancer binding protein</fullName>
    </submittedName>
</protein>
<dbReference type="GO" id="GO:0000976">
    <property type="term" value="F:transcription cis-regulatory region binding"/>
    <property type="evidence" value="ECO:0007669"/>
    <property type="project" value="TreeGrafter"/>
</dbReference>
<dbReference type="GO" id="GO:0003700">
    <property type="term" value="F:DNA-binding transcription factor activity"/>
    <property type="evidence" value="ECO:0007669"/>
    <property type="project" value="TreeGrafter"/>
</dbReference>
<comment type="caution">
    <text evidence="7">The sequence shown here is derived from an EMBL/GenBank/DDBJ whole genome shotgun (WGS) entry which is preliminary data.</text>
</comment>
<feature type="compositionally biased region" description="Basic residues" evidence="4">
    <location>
        <begin position="1"/>
        <end position="12"/>
    </location>
</feature>
<dbReference type="InterPro" id="IPR017930">
    <property type="entry name" value="Myb_dom"/>
</dbReference>
<feature type="domain" description="Myb-like" evidence="5">
    <location>
        <begin position="363"/>
        <end position="412"/>
    </location>
</feature>
<feature type="domain" description="HTH myb-type" evidence="6">
    <location>
        <begin position="454"/>
        <end position="482"/>
    </location>
</feature>
<evidence type="ECO:0000259" key="6">
    <source>
        <dbReference type="PROSITE" id="PS51294"/>
    </source>
</evidence>
<evidence type="ECO:0000313" key="8">
    <source>
        <dbReference type="Proteomes" id="UP000696485"/>
    </source>
</evidence>
<feature type="region of interest" description="Disordered" evidence="4">
    <location>
        <begin position="212"/>
        <end position="251"/>
    </location>
</feature>
<dbReference type="PROSITE" id="PS51294">
    <property type="entry name" value="HTH_MYB"/>
    <property type="match status" value="2"/>
</dbReference>
<evidence type="ECO:0000256" key="2">
    <source>
        <dbReference type="ARBA" id="ARBA00023125"/>
    </source>
</evidence>
<dbReference type="PROSITE" id="PS50090">
    <property type="entry name" value="MYB_LIKE"/>
    <property type="match status" value="2"/>
</dbReference>
<proteinExistence type="predicted"/>
<gene>
    <name evidence="7" type="primary">REB1</name>
    <name evidence="7" type="ORF">BG006_004460</name>
</gene>
<evidence type="ECO:0000256" key="3">
    <source>
        <dbReference type="ARBA" id="ARBA00023242"/>
    </source>
</evidence>
<evidence type="ECO:0000256" key="1">
    <source>
        <dbReference type="ARBA" id="ARBA00004123"/>
    </source>
</evidence>
<comment type="subcellular location">
    <subcellularLocation>
        <location evidence="1">Nucleus</location>
    </subcellularLocation>
</comment>
<dbReference type="Proteomes" id="UP000696485">
    <property type="component" value="Unassembled WGS sequence"/>
</dbReference>
<dbReference type="CDD" id="cd00167">
    <property type="entry name" value="SANT"/>
    <property type="match status" value="1"/>
</dbReference>
<dbReference type="SMART" id="SM00717">
    <property type="entry name" value="SANT"/>
    <property type="match status" value="3"/>
</dbReference>
<feature type="region of interest" description="Disordered" evidence="4">
    <location>
        <begin position="1"/>
        <end position="78"/>
    </location>
</feature>
<dbReference type="GO" id="GO:0005634">
    <property type="term" value="C:nucleus"/>
    <property type="evidence" value="ECO:0007669"/>
    <property type="project" value="UniProtKB-SubCell"/>
</dbReference>
<feature type="compositionally biased region" description="Low complexity" evidence="4">
    <location>
        <begin position="773"/>
        <end position="783"/>
    </location>
</feature>
<feature type="compositionally biased region" description="Low complexity" evidence="4">
    <location>
        <begin position="232"/>
        <end position="244"/>
    </location>
</feature>
<dbReference type="SUPFAM" id="SSF46689">
    <property type="entry name" value="Homeodomain-like"/>
    <property type="match status" value="2"/>
</dbReference>
<feature type="compositionally biased region" description="Low complexity" evidence="4">
    <location>
        <begin position="41"/>
        <end position="54"/>
    </location>
</feature>
<feature type="domain" description="HTH myb-type" evidence="6">
    <location>
        <begin position="369"/>
        <end position="416"/>
    </location>
</feature>
<dbReference type="InterPro" id="IPR051651">
    <property type="entry name" value="DMTF1_DNA-bind_reg"/>
</dbReference>
<feature type="region of interest" description="Disordered" evidence="4">
    <location>
        <begin position="768"/>
        <end position="796"/>
    </location>
</feature>
<dbReference type="PANTHER" id="PTHR46380">
    <property type="entry name" value="CYCLIN-D-BINDING MYB-LIKE TRANSCRIPTION FACTOR 1"/>
    <property type="match status" value="1"/>
</dbReference>
<dbReference type="Pfam" id="PF13921">
    <property type="entry name" value="Myb_DNA-bind_6"/>
    <property type="match status" value="1"/>
</dbReference>
<evidence type="ECO:0000259" key="5">
    <source>
        <dbReference type="PROSITE" id="PS50090"/>
    </source>
</evidence>
<name>A0A9P5SLA9_9FUNG</name>
<evidence type="ECO:0000313" key="7">
    <source>
        <dbReference type="EMBL" id="KAF9332653.1"/>
    </source>
</evidence>
<dbReference type="InterPro" id="IPR009057">
    <property type="entry name" value="Homeodomain-like_sf"/>
</dbReference>
<dbReference type="PANTHER" id="PTHR46380:SF2">
    <property type="entry name" value="CYCLIN-D-BINDING MYB-LIKE TRANSCRIPTION FACTOR 1"/>
    <property type="match status" value="1"/>
</dbReference>
<feature type="region of interest" description="Disordered" evidence="4">
    <location>
        <begin position="830"/>
        <end position="885"/>
    </location>
</feature>
<dbReference type="EMBL" id="JAAAUY010000247">
    <property type="protein sequence ID" value="KAF9332653.1"/>
    <property type="molecule type" value="Genomic_DNA"/>
</dbReference>
<feature type="compositionally biased region" description="Low complexity" evidence="4">
    <location>
        <begin position="906"/>
        <end position="926"/>
    </location>
</feature>
<feature type="region of interest" description="Disordered" evidence="4">
    <location>
        <begin position="904"/>
        <end position="962"/>
    </location>
</feature>
<dbReference type="Gene3D" id="1.10.10.60">
    <property type="entry name" value="Homeodomain-like"/>
    <property type="match status" value="2"/>
</dbReference>
<reference evidence="7" key="1">
    <citation type="journal article" date="2020" name="Fungal Divers.">
        <title>Resolving the Mortierellaceae phylogeny through synthesis of multi-gene phylogenetics and phylogenomics.</title>
        <authorList>
            <person name="Vandepol N."/>
            <person name="Liber J."/>
            <person name="Desiro A."/>
            <person name="Na H."/>
            <person name="Kennedy M."/>
            <person name="Barry K."/>
            <person name="Grigoriev I.V."/>
            <person name="Miller A.N."/>
            <person name="O'Donnell K."/>
            <person name="Stajich J.E."/>
            <person name="Bonito G."/>
        </authorList>
    </citation>
    <scope>NUCLEOTIDE SEQUENCE</scope>
    <source>
        <strain evidence="7">NVP1</strain>
    </source>
</reference>
<keyword evidence="2" id="KW-0238">DNA-binding</keyword>
<organism evidence="7 8">
    <name type="scientific">Podila minutissima</name>
    <dbReference type="NCBI Taxonomy" id="64525"/>
    <lineage>
        <taxon>Eukaryota</taxon>
        <taxon>Fungi</taxon>
        <taxon>Fungi incertae sedis</taxon>
        <taxon>Mucoromycota</taxon>
        <taxon>Mortierellomycotina</taxon>
        <taxon>Mortierellomycetes</taxon>
        <taxon>Mortierellales</taxon>
        <taxon>Mortierellaceae</taxon>
        <taxon>Podila</taxon>
    </lineage>
</organism>
<accession>A0A9P5SLA9</accession>
<evidence type="ECO:0000256" key="4">
    <source>
        <dbReference type="SAM" id="MobiDB-lite"/>
    </source>
</evidence>
<feature type="domain" description="Myb-like" evidence="5">
    <location>
        <begin position="415"/>
        <end position="478"/>
    </location>
</feature>
<sequence length="962" mass="103560">MDQKSHKSKKRKGGDSLNVGSFKKALVSPLPPTTGGASVFGNGDTLGELDLLGGMQSADDDSSSSDEESHAQAKSVQSKRILAQASFVHTSSSSTGEPTSKSGMATMADLLASAGDNERHNTSSVSDDVIKMQQQLQQQIPLDPETNTRLREQIMESMTGIPSMQMIIEQNLAGNSTGANNTITDSHASVPDASTMLISLSHDPSILATLKPAENHTEPSSSKSSKKKSKSKNTTTATTSSSSKPKLTNVPQRSLEEQLEADMGSDNPLHTKWLMATALKEKGIAYRTGTFSSHEDELIRQTISEYVARHNMAEDAINRWFENGNGRGRFEKNDLKALWVEIAVRLQTRPLLNIYLHVRRMFHPQNNVGTWSKEDDKKLIELYAKHKGQWTTIGTELGRMADSCRDRYRNHLKDQSTMVTGPWQPHEDEKLLSIMQELALAQGKASILDSNPMWTLISERMEGTRTRHQCRHRYSQTLQPRLERGEWTGPSSAAAAAAAAVAANASSAAEAVKQHQHTIQLQNDLGLGGLVQNHDQSKTAADQDVLILAAALHGAMPNTDNSSNSDSMMWTQAMTTNMGQGDGNHPSSGDIALGAGESNFNDHFTASIAAAGIPIPTMVPRAPKGPIRRRGGLQQQLDVLHMILESGVTDHTEIQWTDIAQKLRNKVQESNAIQLAKIIQTQDQLHSKKNHLEDGDSTAVAAAAAVAAMAAAVSAAQAEAVASLQRVPASNQIARTFMSSRCKTEGYRQMSLKQVVGLMIQDVERRIQHRRGGSSNSQANNSGEKNESGEDESARSSIRPAVMIQQQEINDAAQQAAIAALSAHFPELQQQEQDMASGHGASLSSASSSAAPKESGSSAEASTAATTSGAASGQTTEQHKQELLQQQHDRALAEKMLNVAFTNSDLTGSRPLLGSSSGASSSSSRRQQNKATRRVLSALKSSEFVSDSSDSSSSSSSEADDE</sequence>
<dbReference type="AlphaFoldDB" id="A0A9P5SLA9"/>
<feature type="compositionally biased region" description="Low complexity" evidence="4">
    <location>
        <begin position="836"/>
        <end position="876"/>
    </location>
</feature>